<accession>A0A0K6H9Z3</accession>
<keyword evidence="4" id="KW-0067">ATP-binding</keyword>
<protein>
    <submittedName>
        <fullName evidence="6">UvrD/REP helicase N-terminal domain</fullName>
    </submittedName>
</protein>
<keyword evidence="2" id="KW-0378">Hydrolase</keyword>
<name>A0A0K6H9Z3_9GAMM</name>
<dbReference type="GO" id="GO:0003677">
    <property type="term" value="F:DNA binding"/>
    <property type="evidence" value="ECO:0007669"/>
    <property type="project" value="InterPro"/>
</dbReference>
<proteinExistence type="predicted"/>
<keyword evidence="7" id="KW-1185">Reference proteome</keyword>
<dbReference type="PANTHER" id="PTHR11070">
    <property type="entry name" value="UVRD / RECB / PCRA DNA HELICASE FAMILY MEMBER"/>
    <property type="match status" value="1"/>
</dbReference>
<dbReference type="OrthoDB" id="5895180at2"/>
<dbReference type="Gene3D" id="3.40.50.300">
    <property type="entry name" value="P-loop containing nucleotide triphosphate hydrolases"/>
    <property type="match status" value="1"/>
</dbReference>
<dbReference type="InterPro" id="IPR000212">
    <property type="entry name" value="DNA_helicase_UvrD/REP"/>
</dbReference>
<evidence type="ECO:0000256" key="2">
    <source>
        <dbReference type="ARBA" id="ARBA00022801"/>
    </source>
</evidence>
<keyword evidence="3 6" id="KW-0347">Helicase</keyword>
<dbReference type="EMBL" id="CYHB01000006">
    <property type="protein sequence ID" value="CUA87804.1"/>
    <property type="molecule type" value="Genomic_DNA"/>
</dbReference>
<reference evidence="7" key="1">
    <citation type="submission" date="2015-08" db="EMBL/GenBank/DDBJ databases">
        <authorList>
            <person name="Varghese N."/>
        </authorList>
    </citation>
    <scope>NUCLEOTIDE SEQUENCE [LARGE SCALE GENOMIC DNA]</scope>
    <source>
        <strain evidence="7">DSM 27808</strain>
    </source>
</reference>
<sequence>MNYKTELKGDFETFQKHPDTPIFHRLKFDSTSIYLTQSAFHTLLVAKNQNEHYRIFSWDDWRAKPLLGCELGHASPNLGFVCLIGRYTPTTDDLTDVQYESEEGKAYFESAKEAFDQASPRKDKKKRLIDPRDIMRMEEIIPTGVQGRAIYGEGNYIIDGPAGSGKSTTVLQKIKLLQKNSGIASDRIAVLTKSQNARKEFESLLCKIEAKRVKVSVVEDFLRAATGLEVDALDDNYRSAWKLAVNRARRISMIQEDLRRIRSNNLREIGGDDNEALSAFRSDEVALSLFREYVSRRSELCAYLLSSSDESRTRRLKIQADVAEFKMKYRSKLIREGTRRTRPAIATKDGELSLIDEAKLREATFKYKEKLEGELEKFNKDRSKKASDKADAIRDIVVSLRNQVTSKKFAAGIFNGHLPQFLFQLQTKKLLGGDQPFHTLIVDEAQDVPLSKLRVLWLLSENLILTGDEVQRENPDGIGKWSNLGDLKKAFIKDEKLNIFELNHNFRQTLELGEFSYAFRQSVLGRPIGDISDEYFENQRGFRKAQLARVSDGIAFCSLVKQKISLIKSEFSDFFPLVIFYENKVSLDRMIGALESGGVDWSMDGTEDASVMFVCVSDIAGRTFPTVLSPLTNNTPSNSLYVMISRAKYDLCLFCGEKVSVNDQVEKLLSAGYLVSYQADS</sequence>
<evidence type="ECO:0000313" key="7">
    <source>
        <dbReference type="Proteomes" id="UP000182598"/>
    </source>
</evidence>
<evidence type="ECO:0000256" key="4">
    <source>
        <dbReference type="ARBA" id="ARBA00022840"/>
    </source>
</evidence>
<dbReference type="AlphaFoldDB" id="A0A0K6H9Z3"/>
<evidence type="ECO:0000256" key="1">
    <source>
        <dbReference type="ARBA" id="ARBA00022741"/>
    </source>
</evidence>
<feature type="domain" description="UvrD-like helicase ATP-binding" evidence="5">
    <location>
        <begin position="153"/>
        <end position="471"/>
    </location>
</feature>
<organism evidence="6 7">
    <name type="scientific">Pseudidiomarina woesei</name>
    <dbReference type="NCBI Taxonomy" id="1381080"/>
    <lineage>
        <taxon>Bacteria</taxon>
        <taxon>Pseudomonadati</taxon>
        <taxon>Pseudomonadota</taxon>
        <taxon>Gammaproteobacteria</taxon>
        <taxon>Alteromonadales</taxon>
        <taxon>Idiomarinaceae</taxon>
        <taxon>Pseudidiomarina</taxon>
    </lineage>
</organism>
<keyword evidence="1" id="KW-0547">Nucleotide-binding</keyword>
<gene>
    <name evidence="6" type="ORF">Ga0061064_1954</name>
</gene>
<evidence type="ECO:0000256" key="3">
    <source>
        <dbReference type="ARBA" id="ARBA00022806"/>
    </source>
</evidence>
<dbReference type="InterPro" id="IPR027417">
    <property type="entry name" value="P-loop_NTPase"/>
</dbReference>
<evidence type="ECO:0000259" key="5">
    <source>
        <dbReference type="Pfam" id="PF00580"/>
    </source>
</evidence>
<dbReference type="Proteomes" id="UP000182598">
    <property type="component" value="Unassembled WGS sequence"/>
</dbReference>
<dbReference type="InterPro" id="IPR014016">
    <property type="entry name" value="UvrD-like_ATP-bd"/>
</dbReference>
<dbReference type="RefSeq" id="WP_055439596.1">
    <property type="nucleotide sequence ID" value="NZ_CYHB01000006.1"/>
</dbReference>
<dbReference type="SUPFAM" id="SSF52540">
    <property type="entry name" value="P-loop containing nucleoside triphosphate hydrolases"/>
    <property type="match status" value="1"/>
</dbReference>
<dbReference type="Pfam" id="PF00580">
    <property type="entry name" value="UvrD-helicase"/>
    <property type="match status" value="1"/>
</dbReference>
<dbReference type="GO" id="GO:0016787">
    <property type="term" value="F:hydrolase activity"/>
    <property type="evidence" value="ECO:0007669"/>
    <property type="project" value="UniProtKB-KW"/>
</dbReference>
<dbReference type="GO" id="GO:0005524">
    <property type="term" value="F:ATP binding"/>
    <property type="evidence" value="ECO:0007669"/>
    <property type="project" value="UniProtKB-KW"/>
</dbReference>
<dbReference type="GO" id="GO:0003678">
    <property type="term" value="F:DNA helicase activity"/>
    <property type="evidence" value="ECO:0007669"/>
    <property type="project" value="InterPro"/>
</dbReference>
<evidence type="ECO:0000313" key="6">
    <source>
        <dbReference type="EMBL" id="CUA87804.1"/>
    </source>
</evidence>